<dbReference type="STRING" id="1237149.C900_02469"/>
<keyword evidence="2" id="KW-1185">Reference proteome</keyword>
<comment type="caution">
    <text evidence="1">The sequence shown here is derived from an EMBL/GenBank/DDBJ whole genome shotgun (WGS) entry which is preliminary data.</text>
</comment>
<sequence length="42" mass="4697">MRKKYAAALSQLIGNDYINIIMIKVTTTATAYLKIIFLNCSS</sequence>
<proteinExistence type="predicted"/>
<accession>L8JVC3</accession>
<protein>
    <submittedName>
        <fullName evidence="1">Uncharacterized protein</fullName>
    </submittedName>
</protein>
<dbReference type="EMBL" id="AMZN01000037">
    <property type="protein sequence ID" value="ELR71554.1"/>
    <property type="molecule type" value="Genomic_DNA"/>
</dbReference>
<dbReference type="AlphaFoldDB" id="L8JVC3"/>
<organism evidence="1 2">
    <name type="scientific">Fulvivirga imtechensis AK7</name>
    <dbReference type="NCBI Taxonomy" id="1237149"/>
    <lineage>
        <taxon>Bacteria</taxon>
        <taxon>Pseudomonadati</taxon>
        <taxon>Bacteroidota</taxon>
        <taxon>Cytophagia</taxon>
        <taxon>Cytophagales</taxon>
        <taxon>Fulvivirgaceae</taxon>
        <taxon>Fulvivirga</taxon>
    </lineage>
</organism>
<gene>
    <name evidence="1" type="ORF">C900_02469</name>
</gene>
<evidence type="ECO:0000313" key="2">
    <source>
        <dbReference type="Proteomes" id="UP000011135"/>
    </source>
</evidence>
<evidence type="ECO:0000313" key="1">
    <source>
        <dbReference type="EMBL" id="ELR71554.1"/>
    </source>
</evidence>
<dbReference type="Proteomes" id="UP000011135">
    <property type="component" value="Unassembled WGS sequence"/>
</dbReference>
<name>L8JVC3_9BACT</name>
<reference evidence="1 2" key="1">
    <citation type="submission" date="2012-12" db="EMBL/GenBank/DDBJ databases">
        <title>Genome assembly of Fulvivirga imtechensis AK7.</title>
        <authorList>
            <person name="Nupur N."/>
            <person name="Khatri I."/>
            <person name="Kumar R."/>
            <person name="Subramanian S."/>
            <person name="Pinnaka A."/>
        </authorList>
    </citation>
    <scope>NUCLEOTIDE SEQUENCE [LARGE SCALE GENOMIC DNA]</scope>
    <source>
        <strain evidence="1 2">AK7</strain>
    </source>
</reference>